<reference evidence="2 3" key="1">
    <citation type="submission" date="2019-10" db="EMBL/GenBank/DDBJ databases">
        <authorList>
            <person name="Palmer J.M."/>
        </authorList>
    </citation>
    <scope>NUCLEOTIDE SEQUENCE [LARGE SCALE GENOMIC DNA]</scope>
    <source>
        <strain evidence="2 3">TWF696</strain>
    </source>
</reference>
<organism evidence="2 3">
    <name type="scientific">Orbilia brochopaga</name>
    <dbReference type="NCBI Taxonomy" id="3140254"/>
    <lineage>
        <taxon>Eukaryota</taxon>
        <taxon>Fungi</taxon>
        <taxon>Dikarya</taxon>
        <taxon>Ascomycota</taxon>
        <taxon>Pezizomycotina</taxon>
        <taxon>Orbiliomycetes</taxon>
        <taxon>Orbiliales</taxon>
        <taxon>Orbiliaceae</taxon>
        <taxon>Orbilia</taxon>
    </lineage>
</organism>
<evidence type="ECO:0000256" key="1">
    <source>
        <dbReference type="ARBA" id="ARBA00022857"/>
    </source>
</evidence>
<evidence type="ECO:0000313" key="2">
    <source>
        <dbReference type="EMBL" id="KAK6331249.1"/>
    </source>
</evidence>
<dbReference type="PROSITE" id="PS00061">
    <property type="entry name" value="ADH_SHORT"/>
    <property type="match status" value="1"/>
</dbReference>
<comment type="caution">
    <text evidence="2">The sequence shown here is derived from an EMBL/GenBank/DDBJ whole genome shotgun (WGS) entry which is preliminary data.</text>
</comment>
<proteinExistence type="predicted"/>
<dbReference type="PANTHER" id="PTHR45458">
    <property type="entry name" value="SHORT-CHAIN DEHYDROGENASE/REDUCTASE SDR"/>
    <property type="match status" value="1"/>
</dbReference>
<dbReference type="PANTHER" id="PTHR45458:SF3">
    <property type="entry name" value="CHAIN DEHYDROGENASE (ATSC), PUTATIVE-RELATED"/>
    <property type="match status" value="1"/>
</dbReference>
<name>A0AAV9U0M8_9PEZI</name>
<dbReference type="EMBL" id="JAVHNQ010000016">
    <property type="protein sequence ID" value="KAK6331249.1"/>
    <property type="molecule type" value="Genomic_DNA"/>
</dbReference>
<dbReference type="Proteomes" id="UP001375240">
    <property type="component" value="Unassembled WGS sequence"/>
</dbReference>
<dbReference type="InterPro" id="IPR002347">
    <property type="entry name" value="SDR_fam"/>
</dbReference>
<evidence type="ECO:0008006" key="4">
    <source>
        <dbReference type="Google" id="ProtNLM"/>
    </source>
</evidence>
<dbReference type="InterPro" id="IPR020904">
    <property type="entry name" value="Sc_DH/Rdtase_CS"/>
</dbReference>
<dbReference type="Gene3D" id="3.40.50.720">
    <property type="entry name" value="NAD(P)-binding Rossmann-like Domain"/>
    <property type="match status" value="1"/>
</dbReference>
<sequence>MPSYAITGASRGIGLGFIQVLSKDPSNTVFALVRNPTSSPTLTELAQANKNVHIIQADVTSPTQMAEAAAQVSKVTGGKLDVLVENAATLFTEAAGLGPLDLTKDTETLQQFEKAFQTSLTDNVLSIIYTTAPFIDLIKKGDQKKILVLSTGIADVDAILLYEMATNIPYAASKAAMNVVVAKYAIQLKEDGVTIVSISPGLVQTSHEESMVKMYEAVTEIFRRVHPDFAGPLTPEQSVNYMLNTLGKLTVKDTGRFMSHYGNREWL</sequence>
<evidence type="ECO:0000313" key="3">
    <source>
        <dbReference type="Proteomes" id="UP001375240"/>
    </source>
</evidence>
<keyword evidence="1" id="KW-0521">NADP</keyword>
<dbReference type="InterPro" id="IPR036291">
    <property type="entry name" value="NAD(P)-bd_dom_sf"/>
</dbReference>
<dbReference type="SUPFAM" id="SSF51735">
    <property type="entry name" value="NAD(P)-binding Rossmann-fold domains"/>
    <property type="match status" value="1"/>
</dbReference>
<dbReference type="Pfam" id="PF00106">
    <property type="entry name" value="adh_short"/>
    <property type="match status" value="1"/>
</dbReference>
<dbReference type="AlphaFoldDB" id="A0AAV9U0M8"/>
<keyword evidence="3" id="KW-1185">Reference proteome</keyword>
<protein>
    <recommendedName>
        <fullName evidence="4">NAD(P)-binding protein</fullName>
    </recommendedName>
</protein>
<accession>A0AAV9U0M8</accession>
<dbReference type="GO" id="GO:0016616">
    <property type="term" value="F:oxidoreductase activity, acting on the CH-OH group of donors, NAD or NADP as acceptor"/>
    <property type="evidence" value="ECO:0007669"/>
    <property type="project" value="TreeGrafter"/>
</dbReference>
<gene>
    <name evidence="2" type="ORF">TWF696_003309</name>
</gene>
<dbReference type="InterPro" id="IPR052184">
    <property type="entry name" value="SDR_enzymes"/>
</dbReference>
<dbReference type="PRINTS" id="PR00081">
    <property type="entry name" value="GDHRDH"/>
</dbReference>